<dbReference type="SUPFAM" id="SSF88946">
    <property type="entry name" value="Sigma2 domain of RNA polymerase sigma factors"/>
    <property type="match status" value="1"/>
</dbReference>
<dbReference type="InterPro" id="IPR000943">
    <property type="entry name" value="RNA_pol_sigma70"/>
</dbReference>
<evidence type="ECO:0000259" key="8">
    <source>
        <dbReference type="Pfam" id="PF04545"/>
    </source>
</evidence>
<name>A0A5B9WDC0_9BACT</name>
<dbReference type="GO" id="GO:0016987">
    <property type="term" value="F:sigma factor activity"/>
    <property type="evidence" value="ECO:0007669"/>
    <property type="project" value="UniProtKB-KW"/>
</dbReference>
<evidence type="ECO:0000256" key="1">
    <source>
        <dbReference type="ARBA" id="ARBA00023015"/>
    </source>
</evidence>
<keyword evidence="3" id="KW-0238">DNA-binding</keyword>
<evidence type="ECO:0000259" key="7">
    <source>
        <dbReference type="Pfam" id="PF04542"/>
    </source>
</evidence>
<dbReference type="Pfam" id="PF04542">
    <property type="entry name" value="Sigma70_r2"/>
    <property type="match status" value="1"/>
</dbReference>
<dbReference type="InterPro" id="IPR036388">
    <property type="entry name" value="WH-like_DNA-bd_sf"/>
</dbReference>
<dbReference type="PANTHER" id="PTHR30603:SF60">
    <property type="entry name" value="RNA POLYMERASE SIGMA FACTOR RPOD"/>
    <property type="match status" value="1"/>
</dbReference>
<feature type="domain" description="RNA polymerase sigma-70 region 4" evidence="8">
    <location>
        <begin position="220"/>
        <end position="270"/>
    </location>
</feature>
<proteinExistence type="predicted"/>
<dbReference type="InterPro" id="IPR050239">
    <property type="entry name" value="Sigma-70_RNA_pol_init_factors"/>
</dbReference>
<feature type="compositionally biased region" description="Low complexity" evidence="5">
    <location>
        <begin position="273"/>
        <end position="292"/>
    </location>
</feature>
<keyword evidence="10" id="KW-1185">Reference proteome</keyword>
<reference evidence="9 10" key="1">
    <citation type="submission" date="2019-08" db="EMBL/GenBank/DDBJ databases">
        <title>Deep-cultivation of Planctomycetes and their phenomic and genomic characterization uncovers novel biology.</title>
        <authorList>
            <person name="Wiegand S."/>
            <person name="Jogler M."/>
            <person name="Boedeker C."/>
            <person name="Pinto D."/>
            <person name="Vollmers J."/>
            <person name="Rivas-Marin E."/>
            <person name="Kohn T."/>
            <person name="Peeters S.H."/>
            <person name="Heuer A."/>
            <person name="Rast P."/>
            <person name="Oberbeckmann S."/>
            <person name="Bunk B."/>
            <person name="Jeske O."/>
            <person name="Meyerdierks A."/>
            <person name="Storesund J.E."/>
            <person name="Kallscheuer N."/>
            <person name="Luecker S."/>
            <person name="Lage O.M."/>
            <person name="Pohl T."/>
            <person name="Merkel B.J."/>
            <person name="Hornburger P."/>
            <person name="Mueller R.-W."/>
            <person name="Bruemmer F."/>
            <person name="Labrenz M."/>
            <person name="Spormann A.M."/>
            <person name="Op den Camp H."/>
            <person name="Overmann J."/>
            <person name="Amann R."/>
            <person name="Jetten M.S.M."/>
            <person name="Mascher T."/>
            <person name="Medema M.H."/>
            <person name="Devos D.P."/>
            <person name="Kaster A.-K."/>
            <person name="Ovreas L."/>
            <person name="Rohde M."/>
            <person name="Galperin M.Y."/>
            <person name="Jogler C."/>
        </authorList>
    </citation>
    <scope>NUCLEOTIDE SEQUENCE [LARGE SCALE GENOMIC DNA]</scope>
    <source>
        <strain evidence="9 10">OJF2</strain>
    </source>
</reference>
<dbReference type="NCBIfam" id="TIGR02937">
    <property type="entry name" value="sigma70-ECF"/>
    <property type="match status" value="1"/>
</dbReference>
<dbReference type="SUPFAM" id="SSF88659">
    <property type="entry name" value="Sigma3 and sigma4 domains of RNA polymerase sigma factors"/>
    <property type="match status" value="2"/>
</dbReference>
<evidence type="ECO:0000256" key="4">
    <source>
        <dbReference type="ARBA" id="ARBA00023163"/>
    </source>
</evidence>
<dbReference type="PRINTS" id="PR00046">
    <property type="entry name" value="SIGMA70FCT"/>
</dbReference>
<dbReference type="Proteomes" id="UP000324233">
    <property type="component" value="Chromosome"/>
</dbReference>
<dbReference type="InterPro" id="IPR007627">
    <property type="entry name" value="RNA_pol_sigma70_r2"/>
</dbReference>
<feature type="domain" description="RNA polymerase sigma-70 region 1.2" evidence="6">
    <location>
        <begin position="14"/>
        <end position="45"/>
    </location>
</feature>
<protein>
    <submittedName>
        <fullName evidence="9">RNA polymerase sigma factor SigA</fullName>
    </submittedName>
</protein>
<dbReference type="InterPro" id="IPR013324">
    <property type="entry name" value="RNA_pol_sigma_r3/r4-like"/>
</dbReference>
<evidence type="ECO:0000256" key="5">
    <source>
        <dbReference type="SAM" id="MobiDB-lite"/>
    </source>
</evidence>
<dbReference type="GO" id="GO:0003677">
    <property type="term" value="F:DNA binding"/>
    <property type="evidence" value="ECO:0007669"/>
    <property type="project" value="UniProtKB-KW"/>
</dbReference>
<sequence>MYPIRAKECGVANPMQTYFREINESGLLTALEERELAEAIRRGDDGARGRLIQSNLRLVVKIAREFLHRGMTLEDLIGEGNLGLIRAAEDYDPRFGTRFSTYASYWIKQAIRHALINTTSTIRLPAHLYGLLAKFRRAERALCRERGRMPSFDEVAAHLGLSEVQKGMVDKARRAGQLKLESNLGDDGDSWSPDEAVDTSETPNIDLDRADERAEVLKRMGRLDDRERMVLQLRFGLEGNVPQTLTEIGRRMGVTREWVRKIEVRAVSKLAAAAAAPAGSAPCSSAKASAPRRGPRRIAARRELAVSHSA</sequence>
<keyword evidence="4" id="KW-0804">Transcription</keyword>
<organism evidence="9 10">
    <name type="scientific">Aquisphaera giovannonii</name>
    <dbReference type="NCBI Taxonomy" id="406548"/>
    <lineage>
        <taxon>Bacteria</taxon>
        <taxon>Pseudomonadati</taxon>
        <taxon>Planctomycetota</taxon>
        <taxon>Planctomycetia</taxon>
        <taxon>Isosphaerales</taxon>
        <taxon>Isosphaeraceae</taxon>
        <taxon>Aquisphaera</taxon>
    </lineage>
</organism>
<dbReference type="InterPro" id="IPR014284">
    <property type="entry name" value="RNA_pol_sigma-70_dom"/>
</dbReference>
<accession>A0A5B9WDC0</accession>
<evidence type="ECO:0000313" key="10">
    <source>
        <dbReference type="Proteomes" id="UP000324233"/>
    </source>
</evidence>
<dbReference type="CDD" id="cd06171">
    <property type="entry name" value="Sigma70_r4"/>
    <property type="match status" value="1"/>
</dbReference>
<dbReference type="EMBL" id="CP042997">
    <property type="protein sequence ID" value="QEH38473.1"/>
    <property type="molecule type" value="Genomic_DNA"/>
</dbReference>
<feature type="region of interest" description="Disordered" evidence="5">
    <location>
        <begin position="181"/>
        <end position="202"/>
    </location>
</feature>
<gene>
    <name evidence="9" type="primary">sigA_10</name>
    <name evidence="9" type="ORF">OJF2_70760</name>
</gene>
<dbReference type="Pfam" id="PF00140">
    <property type="entry name" value="Sigma70_r1_2"/>
    <property type="match status" value="1"/>
</dbReference>
<evidence type="ECO:0000313" key="9">
    <source>
        <dbReference type="EMBL" id="QEH38473.1"/>
    </source>
</evidence>
<evidence type="ECO:0000256" key="2">
    <source>
        <dbReference type="ARBA" id="ARBA00023082"/>
    </source>
</evidence>
<feature type="region of interest" description="Disordered" evidence="5">
    <location>
        <begin position="273"/>
        <end position="297"/>
    </location>
</feature>
<evidence type="ECO:0000259" key="6">
    <source>
        <dbReference type="Pfam" id="PF00140"/>
    </source>
</evidence>
<dbReference type="KEGG" id="agv:OJF2_70760"/>
<dbReference type="OrthoDB" id="1185556at2"/>
<keyword evidence="2" id="KW-0731">Sigma factor</keyword>
<dbReference type="InterPro" id="IPR013325">
    <property type="entry name" value="RNA_pol_sigma_r2"/>
</dbReference>
<dbReference type="Gene3D" id="1.20.120.1810">
    <property type="match status" value="1"/>
</dbReference>
<evidence type="ECO:0000256" key="3">
    <source>
        <dbReference type="ARBA" id="ARBA00023125"/>
    </source>
</evidence>
<dbReference type="Pfam" id="PF04545">
    <property type="entry name" value="Sigma70_r4"/>
    <property type="match status" value="1"/>
</dbReference>
<dbReference type="InterPro" id="IPR007630">
    <property type="entry name" value="RNA_pol_sigma70_r4"/>
</dbReference>
<dbReference type="RefSeq" id="WP_148597912.1">
    <property type="nucleotide sequence ID" value="NZ_CP042997.1"/>
</dbReference>
<dbReference type="Gene3D" id="1.10.10.10">
    <property type="entry name" value="Winged helix-like DNA-binding domain superfamily/Winged helix DNA-binding domain"/>
    <property type="match status" value="2"/>
</dbReference>
<keyword evidence="1" id="KW-0805">Transcription regulation</keyword>
<dbReference type="PANTHER" id="PTHR30603">
    <property type="entry name" value="RNA POLYMERASE SIGMA FACTOR RPO"/>
    <property type="match status" value="1"/>
</dbReference>
<dbReference type="InterPro" id="IPR009042">
    <property type="entry name" value="RNA_pol_sigma70_r1_2"/>
</dbReference>
<feature type="domain" description="RNA polymerase sigma-70 region 2" evidence="7">
    <location>
        <begin position="51"/>
        <end position="115"/>
    </location>
</feature>
<dbReference type="GO" id="GO:0006352">
    <property type="term" value="P:DNA-templated transcription initiation"/>
    <property type="evidence" value="ECO:0007669"/>
    <property type="project" value="InterPro"/>
</dbReference>
<dbReference type="AlphaFoldDB" id="A0A5B9WDC0"/>